<proteinExistence type="predicted"/>
<protein>
    <submittedName>
        <fullName evidence="2">Unnamed protein product</fullName>
    </submittedName>
</protein>
<evidence type="ECO:0000313" key="2">
    <source>
        <dbReference type="EMBL" id="GMF20864.1"/>
    </source>
</evidence>
<dbReference type="AlphaFoldDB" id="A0A9W6TVT5"/>
<dbReference type="PANTHER" id="PTHR37069">
    <property type="entry name" value="DDE_TNP_1_7 DOMAIN-CONTAINING PROTEIN"/>
    <property type="match status" value="1"/>
</dbReference>
<name>A0A9W6TVT5_9STRA</name>
<dbReference type="Proteomes" id="UP001165121">
    <property type="component" value="Unassembled WGS sequence"/>
</dbReference>
<keyword evidence="3" id="KW-1185">Reference proteome</keyword>
<comment type="caution">
    <text evidence="2">The sequence shown here is derived from an EMBL/GenBank/DDBJ whole genome shotgun (WGS) entry which is preliminary data.</text>
</comment>
<feature type="region of interest" description="Disordered" evidence="1">
    <location>
        <begin position="92"/>
        <end position="234"/>
    </location>
</feature>
<dbReference type="EMBL" id="BSXT01000209">
    <property type="protein sequence ID" value="GMF20864.1"/>
    <property type="molecule type" value="Genomic_DNA"/>
</dbReference>
<evidence type="ECO:0000256" key="1">
    <source>
        <dbReference type="SAM" id="MobiDB-lite"/>
    </source>
</evidence>
<dbReference type="PANTHER" id="PTHR37069:SF2">
    <property type="entry name" value="PIGGYBAC TRANSPOSABLE ELEMENT-DERIVED PROTEIN DOMAIN-CONTAINING PROTEIN"/>
    <property type="match status" value="1"/>
</dbReference>
<reference evidence="2" key="1">
    <citation type="submission" date="2023-04" db="EMBL/GenBank/DDBJ databases">
        <title>Phytophthora fragariaefolia NBRC 109709.</title>
        <authorList>
            <person name="Ichikawa N."/>
            <person name="Sato H."/>
            <person name="Tonouchi N."/>
        </authorList>
    </citation>
    <scope>NUCLEOTIDE SEQUENCE</scope>
    <source>
        <strain evidence="2">NBRC 109709</strain>
    </source>
</reference>
<dbReference type="OrthoDB" id="128289at2759"/>
<accession>A0A9W6TVT5</accession>
<gene>
    <name evidence="2" type="ORF">Pfra01_000260500</name>
</gene>
<feature type="compositionally biased region" description="Low complexity" evidence="1">
    <location>
        <begin position="177"/>
        <end position="196"/>
    </location>
</feature>
<organism evidence="2 3">
    <name type="scientific">Phytophthora fragariaefolia</name>
    <dbReference type="NCBI Taxonomy" id="1490495"/>
    <lineage>
        <taxon>Eukaryota</taxon>
        <taxon>Sar</taxon>
        <taxon>Stramenopiles</taxon>
        <taxon>Oomycota</taxon>
        <taxon>Peronosporomycetes</taxon>
        <taxon>Peronosporales</taxon>
        <taxon>Peronosporaceae</taxon>
        <taxon>Phytophthora</taxon>
    </lineage>
</organism>
<feature type="compositionally biased region" description="Low complexity" evidence="1">
    <location>
        <begin position="98"/>
        <end position="127"/>
    </location>
</feature>
<evidence type="ECO:0000313" key="3">
    <source>
        <dbReference type="Proteomes" id="UP001165121"/>
    </source>
</evidence>
<sequence>MFVFEKSFQQIWRELTKKGWTYKKSTGLSNDQRYIPPGGSVKGTEGVDFFVGKCAAFAMISTAANFIFRPGVESLMKHCRCRGWLSLVTAPSPPALPSNETTASTAATASSNTRSSSTSISNSGISRSRSDVSRHRCITACHHGPRKSPARPRAAAKATPGGQRPPFAKKTSAPGKSTAPRAPRAGSASASAPTSTAHEHRPSAKGKWKAPASSSTPKRRRSGKPAFLLSLVVT</sequence>